<dbReference type="AlphaFoldDB" id="A0A016V0I4"/>
<evidence type="ECO:0000256" key="1">
    <source>
        <dbReference type="SAM" id="MobiDB-lite"/>
    </source>
</evidence>
<keyword evidence="3" id="KW-1185">Reference proteome</keyword>
<evidence type="ECO:0000313" key="2">
    <source>
        <dbReference type="EMBL" id="EYC21169.1"/>
    </source>
</evidence>
<dbReference type="EMBL" id="JARK01001356">
    <property type="protein sequence ID" value="EYC21169.1"/>
    <property type="molecule type" value="Genomic_DNA"/>
</dbReference>
<feature type="region of interest" description="Disordered" evidence="1">
    <location>
        <begin position="75"/>
        <end position="104"/>
    </location>
</feature>
<reference evidence="3" key="1">
    <citation type="journal article" date="2015" name="Nat. Genet.">
        <title>The genome and transcriptome of the zoonotic hookworm Ancylostoma ceylanicum identify infection-specific gene families.</title>
        <authorList>
            <person name="Schwarz E.M."/>
            <person name="Hu Y."/>
            <person name="Antoshechkin I."/>
            <person name="Miller M.M."/>
            <person name="Sternberg P.W."/>
            <person name="Aroian R.V."/>
        </authorList>
    </citation>
    <scope>NUCLEOTIDE SEQUENCE</scope>
    <source>
        <strain evidence="3">HY135</strain>
    </source>
</reference>
<name>A0A016V0I4_9BILA</name>
<gene>
    <name evidence="2" type="primary">Acey_s0020.g35</name>
    <name evidence="2" type="ORF">Y032_0020g35</name>
</gene>
<evidence type="ECO:0000313" key="3">
    <source>
        <dbReference type="Proteomes" id="UP000024635"/>
    </source>
</evidence>
<accession>A0A016V0I4</accession>
<dbReference type="Proteomes" id="UP000024635">
    <property type="component" value="Unassembled WGS sequence"/>
</dbReference>
<comment type="caution">
    <text evidence="2">The sequence shown here is derived from an EMBL/GenBank/DDBJ whole genome shotgun (WGS) entry which is preliminary data.</text>
</comment>
<proteinExistence type="predicted"/>
<organism evidence="2 3">
    <name type="scientific">Ancylostoma ceylanicum</name>
    <dbReference type="NCBI Taxonomy" id="53326"/>
    <lineage>
        <taxon>Eukaryota</taxon>
        <taxon>Metazoa</taxon>
        <taxon>Ecdysozoa</taxon>
        <taxon>Nematoda</taxon>
        <taxon>Chromadorea</taxon>
        <taxon>Rhabditida</taxon>
        <taxon>Rhabditina</taxon>
        <taxon>Rhabditomorpha</taxon>
        <taxon>Strongyloidea</taxon>
        <taxon>Ancylostomatidae</taxon>
        <taxon>Ancylostomatinae</taxon>
        <taxon>Ancylostoma</taxon>
    </lineage>
</organism>
<protein>
    <submittedName>
        <fullName evidence="2">Uncharacterized protein</fullName>
    </submittedName>
</protein>
<sequence length="104" mass="12089">MESADSTFEVISALLKDEANVVEWQQVRRRFSPNSNYLRKRSKMLPTRRKRRGIKNLPVFRRLGRKKDRLRLYTMSVQSPPKPTGEFGGSKHRGCGWKTGTPVQ</sequence>